<comment type="caution">
    <text evidence="2">The sequence shown here is derived from an EMBL/GenBank/DDBJ whole genome shotgun (WGS) entry which is preliminary data.</text>
</comment>
<keyword evidence="1" id="KW-0812">Transmembrane</keyword>
<organism evidence="2 3">
    <name type="scientific">Rhododendron griersonianum</name>
    <dbReference type="NCBI Taxonomy" id="479676"/>
    <lineage>
        <taxon>Eukaryota</taxon>
        <taxon>Viridiplantae</taxon>
        <taxon>Streptophyta</taxon>
        <taxon>Embryophyta</taxon>
        <taxon>Tracheophyta</taxon>
        <taxon>Spermatophyta</taxon>
        <taxon>Magnoliopsida</taxon>
        <taxon>eudicotyledons</taxon>
        <taxon>Gunneridae</taxon>
        <taxon>Pentapetalae</taxon>
        <taxon>asterids</taxon>
        <taxon>Ericales</taxon>
        <taxon>Ericaceae</taxon>
        <taxon>Ericoideae</taxon>
        <taxon>Rhodoreae</taxon>
        <taxon>Rhododendron</taxon>
    </lineage>
</organism>
<reference evidence="2" key="1">
    <citation type="submission" date="2020-08" db="EMBL/GenBank/DDBJ databases">
        <title>Plant Genome Project.</title>
        <authorList>
            <person name="Zhang R.-G."/>
        </authorList>
    </citation>
    <scope>NUCLEOTIDE SEQUENCE</scope>
    <source>
        <strain evidence="2">WSP0</strain>
        <tissue evidence="2">Leaf</tissue>
    </source>
</reference>
<sequence length="80" mass="9053">MSGFSGRFSRVSGQKSENTLHLWEARGQNKDLSPRSEDSSSVETFDVDIMLELHLVLVGEYTEFFICFFICLLVSGCILE</sequence>
<keyword evidence="1" id="KW-0472">Membrane</keyword>
<protein>
    <submittedName>
        <fullName evidence="2">Uncharacterized protein</fullName>
    </submittedName>
</protein>
<evidence type="ECO:0000313" key="2">
    <source>
        <dbReference type="EMBL" id="KAG5564729.1"/>
    </source>
</evidence>
<evidence type="ECO:0000256" key="1">
    <source>
        <dbReference type="SAM" id="Phobius"/>
    </source>
</evidence>
<dbReference type="Proteomes" id="UP000823749">
    <property type="component" value="Chromosome 1"/>
</dbReference>
<dbReference type="AlphaFoldDB" id="A0AAV6LL40"/>
<feature type="transmembrane region" description="Helical" evidence="1">
    <location>
        <begin position="61"/>
        <end position="79"/>
    </location>
</feature>
<keyword evidence="1" id="KW-1133">Transmembrane helix</keyword>
<name>A0AAV6LL40_9ERIC</name>
<keyword evidence="3" id="KW-1185">Reference proteome</keyword>
<evidence type="ECO:0000313" key="3">
    <source>
        <dbReference type="Proteomes" id="UP000823749"/>
    </source>
</evidence>
<gene>
    <name evidence="2" type="ORF">RHGRI_000806</name>
</gene>
<dbReference type="EMBL" id="JACTNZ010000001">
    <property type="protein sequence ID" value="KAG5564729.1"/>
    <property type="molecule type" value="Genomic_DNA"/>
</dbReference>
<proteinExistence type="predicted"/>
<accession>A0AAV6LL40</accession>